<gene>
    <name evidence="1" type="ORF">SH601_10315</name>
</gene>
<organism evidence="1 2">
    <name type="scientific">Gracilibacillus pellucidus</name>
    <dbReference type="NCBI Taxonomy" id="3095368"/>
    <lineage>
        <taxon>Bacteria</taxon>
        <taxon>Bacillati</taxon>
        <taxon>Bacillota</taxon>
        <taxon>Bacilli</taxon>
        <taxon>Bacillales</taxon>
        <taxon>Bacillaceae</taxon>
        <taxon>Gracilibacillus</taxon>
    </lineage>
</organism>
<evidence type="ECO:0000313" key="1">
    <source>
        <dbReference type="EMBL" id="MDX8046374.1"/>
    </source>
</evidence>
<evidence type="ECO:0000313" key="2">
    <source>
        <dbReference type="Proteomes" id="UP001277972"/>
    </source>
</evidence>
<dbReference type="Proteomes" id="UP001277972">
    <property type="component" value="Unassembled WGS sequence"/>
</dbReference>
<comment type="caution">
    <text evidence="1">The sequence shown here is derived from an EMBL/GenBank/DDBJ whole genome shotgun (WGS) entry which is preliminary data.</text>
</comment>
<protein>
    <submittedName>
        <fullName evidence="1">YueI family protein</fullName>
    </submittedName>
</protein>
<name>A0ACC6M5X7_9BACI</name>
<accession>A0ACC6M5X7</accession>
<sequence>MVKKDVEDYLQEGIYGAKELKPDEKRKYLGTYRERVLLALSKAQVRGEKGLTELESLMRQYSDASLLMNGNMSLRFFKPYREIADKHHITHTYVSNRETDSEYGLIFVAKTAVDKQDILLVEEEKVAEKPEAKSWWKKLFGL</sequence>
<dbReference type="EMBL" id="JAWZSR010000005">
    <property type="protein sequence ID" value="MDX8046374.1"/>
    <property type="molecule type" value="Genomic_DNA"/>
</dbReference>
<keyword evidence="2" id="KW-1185">Reference proteome</keyword>
<proteinExistence type="predicted"/>
<reference evidence="1" key="1">
    <citation type="submission" date="2023-11" db="EMBL/GenBank/DDBJ databases">
        <title>Gracilibacillus pellucida a moderately halophilic bacterium isolated from saline soil in Xinjiang province.</title>
        <authorList>
            <person name="Zhang Z."/>
            <person name="Tan F."/>
            <person name="Wang Y."/>
            <person name="Xia M."/>
        </authorList>
    </citation>
    <scope>NUCLEOTIDE SEQUENCE</scope>
    <source>
        <strain evidence="1">S3-1-1</strain>
    </source>
</reference>